<name>A0A1G8AWJ1_9PSEU</name>
<organism evidence="1 2">
    <name type="scientific">Lentzea fradiae</name>
    <dbReference type="NCBI Taxonomy" id="200378"/>
    <lineage>
        <taxon>Bacteria</taxon>
        <taxon>Bacillati</taxon>
        <taxon>Actinomycetota</taxon>
        <taxon>Actinomycetes</taxon>
        <taxon>Pseudonocardiales</taxon>
        <taxon>Pseudonocardiaceae</taxon>
        <taxon>Lentzea</taxon>
    </lineage>
</organism>
<dbReference type="AlphaFoldDB" id="A0A1G8AWJ1"/>
<sequence length="43" mass="4616">MTILVELEPLPIAADAVQMVDDVEQLGTFNRCSCSASDDAPYS</sequence>
<dbReference type="STRING" id="200378.SAMN05216553_118160"/>
<reference evidence="2" key="1">
    <citation type="submission" date="2016-10" db="EMBL/GenBank/DDBJ databases">
        <authorList>
            <person name="Varghese N."/>
            <person name="Submissions S."/>
        </authorList>
    </citation>
    <scope>NUCLEOTIDE SEQUENCE [LARGE SCALE GENOMIC DNA]</scope>
    <source>
        <strain evidence="2">CGMCC 4.3506</strain>
    </source>
</reference>
<accession>A0A1G8AWJ1</accession>
<evidence type="ECO:0000313" key="2">
    <source>
        <dbReference type="Proteomes" id="UP000199623"/>
    </source>
</evidence>
<protein>
    <submittedName>
        <fullName evidence="1">Uncharacterized protein</fullName>
    </submittedName>
</protein>
<proteinExistence type="predicted"/>
<dbReference type="RefSeq" id="WP_281248936.1">
    <property type="nucleotide sequence ID" value="NZ_FNCC01000018.1"/>
</dbReference>
<evidence type="ECO:0000313" key="1">
    <source>
        <dbReference type="EMBL" id="SDH25372.1"/>
    </source>
</evidence>
<dbReference type="Proteomes" id="UP000199623">
    <property type="component" value="Unassembled WGS sequence"/>
</dbReference>
<keyword evidence="2" id="KW-1185">Reference proteome</keyword>
<dbReference type="EMBL" id="FNCC01000018">
    <property type="protein sequence ID" value="SDH25372.1"/>
    <property type="molecule type" value="Genomic_DNA"/>
</dbReference>
<gene>
    <name evidence="1" type="ORF">SAMN05216553_118160</name>
</gene>